<dbReference type="EMBL" id="JAVRBK010000004">
    <property type="protein sequence ID" value="KAK5644380.1"/>
    <property type="molecule type" value="Genomic_DNA"/>
</dbReference>
<dbReference type="Pfam" id="PF07687">
    <property type="entry name" value="M20_dimer"/>
    <property type="match status" value="1"/>
</dbReference>
<reference evidence="12 13" key="1">
    <citation type="journal article" date="2024" name="Insects">
        <title>An Improved Chromosome-Level Genome Assembly of the Firefly Pyrocoelia pectoralis.</title>
        <authorList>
            <person name="Fu X."/>
            <person name="Meyer-Rochow V.B."/>
            <person name="Ballantyne L."/>
            <person name="Zhu X."/>
        </authorList>
    </citation>
    <scope>NUCLEOTIDE SEQUENCE [LARGE SCALE GENOMIC DNA]</scope>
    <source>
        <strain evidence="12">XCY_ONT2</strain>
    </source>
</reference>
<dbReference type="InterPro" id="IPR002933">
    <property type="entry name" value="Peptidase_M20"/>
</dbReference>
<dbReference type="EC" id="3.5.1.14" evidence="3"/>
<protein>
    <recommendedName>
        <fullName evidence="3">N-acyl-aliphatic-L-amino acid amidohydrolase</fullName>
        <ecNumber evidence="3">3.5.1.14</ecNumber>
    </recommendedName>
    <alternativeName>
        <fullName evidence="8">N-acyl-L-amino-acid amidohydrolase</fullName>
    </alternativeName>
</protein>
<name>A0AAN7V9B3_9COLE</name>
<comment type="similarity">
    <text evidence="2">Belongs to the peptidase M20A family.</text>
</comment>
<feature type="binding site" evidence="10">
    <location>
        <position position="151"/>
    </location>
    <ligand>
        <name>Zn(2+)</name>
        <dbReference type="ChEBI" id="CHEBI:29105"/>
        <label>2</label>
    </ligand>
</feature>
<comment type="caution">
    <text evidence="12">The sequence shown here is derived from an EMBL/GenBank/DDBJ whole genome shotgun (WGS) entry which is preliminary data.</text>
</comment>
<evidence type="ECO:0000256" key="6">
    <source>
        <dbReference type="ARBA" id="ARBA00022801"/>
    </source>
</evidence>
<dbReference type="InterPro" id="IPR010159">
    <property type="entry name" value="N-acyl_aa_amidohydrolase"/>
</dbReference>
<dbReference type="Gene3D" id="1.10.150.900">
    <property type="match status" value="1"/>
</dbReference>
<keyword evidence="13" id="KW-1185">Reference proteome</keyword>
<evidence type="ECO:0000313" key="13">
    <source>
        <dbReference type="Proteomes" id="UP001329430"/>
    </source>
</evidence>
<dbReference type="SUPFAM" id="SSF55031">
    <property type="entry name" value="Bacterial exopeptidase dimerisation domain"/>
    <property type="match status" value="1"/>
</dbReference>
<feature type="binding site" evidence="10">
    <location>
        <position position="116"/>
    </location>
    <ligand>
        <name>Zn(2+)</name>
        <dbReference type="ChEBI" id="CHEBI:29105"/>
        <label>1</label>
    </ligand>
</feature>
<dbReference type="InterPro" id="IPR036264">
    <property type="entry name" value="Bact_exopeptidase_dim_dom"/>
</dbReference>
<dbReference type="Gene3D" id="3.30.70.360">
    <property type="match status" value="1"/>
</dbReference>
<dbReference type="PANTHER" id="PTHR45892">
    <property type="entry name" value="AMINOACYLASE-1"/>
    <property type="match status" value="1"/>
</dbReference>
<dbReference type="GO" id="GO:0004046">
    <property type="term" value="F:aminoacylase activity"/>
    <property type="evidence" value="ECO:0007669"/>
    <property type="project" value="UniProtKB-EC"/>
</dbReference>
<proteinExistence type="inferred from homology"/>
<evidence type="ECO:0000256" key="1">
    <source>
        <dbReference type="ARBA" id="ARBA00004496"/>
    </source>
</evidence>
<dbReference type="GO" id="GO:0006520">
    <property type="term" value="P:amino acid metabolic process"/>
    <property type="evidence" value="ECO:0007669"/>
    <property type="project" value="InterPro"/>
</dbReference>
<evidence type="ECO:0000259" key="11">
    <source>
        <dbReference type="Pfam" id="PF07687"/>
    </source>
</evidence>
<dbReference type="Gene3D" id="3.40.630.10">
    <property type="entry name" value="Zn peptidases"/>
    <property type="match status" value="1"/>
</dbReference>
<feature type="domain" description="Peptidase M20 dimerisation" evidence="11">
    <location>
        <begin position="191"/>
        <end position="302"/>
    </location>
</feature>
<organism evidence="12 13">
    <name type="scientific">Pyrocoelia pectoralis</name>
    <dbReference type="NCBI Taxonomy" id="417401"/>
    <lineage>
        <taxon>Eukaryota</taxon>
        <taxon>Metazoa</taxon>
        <taxon>Ecdysozoa</taxon>
        <taxon>Arthropoda</taxon>
        <taxon>Hexapoda</taxon>
        <taxon>Insecta</taxon>
        <taxon>Pterygota</taxon>
        <taxon>Neoptera</taxon>
        <taxon>Endopterygota</taxon>
        <taxon>Coleoptera</taxon>
        <taxon>Polyphaga</taxon>
        <taxon>Elateriformia</taxon>
        <taxon>Elateroidea</taxon>
        <taxon>Lampyridae</taxon>
        <taxon>Lampyrinae</taxon>
        <taxon>Pyrocoelia</taxon>
    </lineage>
</organism>
<gene>
    <name evidence="12" type="ORF">RI129_005680</name>
</gene>
<dbReference type="InterPro" id="IPR052083">
    <property type="entry name" value="Aminoacylase-1_M20A"/>
</dbReference>
<feature type="binding site" evidence="10">
    <location>
        <position position="376"/>
    </location>
    <ligand>
        <name>Zn(2+)</name>
        <dbReference type="ChEBI" id="CHEBI:29105"/>
        <label>2</label>
    </ligand>
</feature>
<evidence type="ECO:0000256" key="2">
    <source>
        <dbReference type="ARBA" id="ARBA00006247"/>
    </source>
</evidence>
<dbReference type="GO" id="GO:0005737">
    <property type="term" value="C:cytoplasm"/>
    <property type="evidence" value="ECO:0007669"/>
    <property type="project" value="UniProtKB-SubCell"/>
</dbReference>
<evidence type="ECO:0000256" key="7">
    <source>
        <dbReference type="ARBA" id="ARBA00022833"/>
    </source>
</evidence>
<comment type="cofactor">
    <cofactor evidence="10">
        <name>Zn(2+)</name>
        <dbReference type="ChEBI" id="CHEBI:29105"/>
    </cofactor>
    <text evidence="10">Binds 2 Zn(2+) ions per subunit.</text>
</comment>
<dbReference type="FunFam" id="3.40.630.10:FF:000019">
    <property type="entry name" value="Aminoacylase 1"/>
    <property type="match status" value="1"/>
</dbReference>
<dbReference type="InterPro" id="IPR001261">
    <property type="entry name" value="ArgE/DapE_CS"/>
</dbReference>
<dbReference type="PROSITE" id="PS00759">
    <property type="entry name" value="ARGE_DAPE_CPG2_2"/>
    <property type="match status" value="1"/>
</dbReference>
<dbReference type="PANTHER" id="PTHR45892:SF1">
    <property type="entry name" value="AMINOACYLASE-1"/>
    <property type="match status" value="1"/>
</dbReference>
<dbReference type="PROSITE" id="PS00758">
    <property type="entry name" value="ARGE_DAPE_CPG2_1"/>
    <property type="match status" value="1"/>
</dbReference>
<evidence type="ECO:0000256" key="9">
    <source>
        <dbReference type="PIRSR" id="PIRSR036696-1"/>
    </source>
</evidence>
<evidence type="ECO:0000256" key="3">
    <source>
        <dbReference type="ARBA" id="ARBA00011913"/>
    </source>
</evidence>
<comment type="subcellular location">
    <subcellularLocation>
        <location evidence="1">Cytoplasm</location>
    </subcellularLocation>
</comment>
<sequence length="404" mass="46879">MSKNHFHFNEIDQEAINNFLEYLRIPSVHPNINYDACVQFLQNQAERLNLQYRVHYCKPKNPIVIISLIGSDPTLKSILLNSHMDVVPVFEDKWLYKPFDARMDEQGNIYARGTQDMKSVGIQYLEAVRRLQRDNIVLRRTIHLSFVPDEEHGGKLGMREFVKTDEFKKLNIGFALDEGLASIDNTFKVFYGERTCWRFHIHCVGGTGHASLLVNDIASDKVRYLLDKFYNFRNVERKRLENDNKLTIGDVTSINLTMLDGGNQLNVIPNELIMTIDSRIAPTTNLQEWEDTIMRWCKEAGKDTFIVYDQKHPQVPVTNLDDSSPYWVAFKNVFRKLDRHMKMEIFPAGTDCRYIRATGIPAIGFSPICNTPVLLHDHNEYLNVKEKKRIHKLSTFPIANESVR</sequence>
<feature type="active site" description="Proton acceptor" evidence="9">
    <location>
        <position position="150"/>
    </location>
</feature>
<evidence type="ECO:0000256" key="8">
    <source>
        <dbReference type="ARBA" id="ARBA00029656"/>
    </source>
</evidence>
<dbReference type="FunFam" id="3.30.70.360:FF:000005">
    <property type="entry name" value="Putative Aminoacylase-1"/>
    <property type="match status" value="1"/>
</dbReference>
<dbReference type="Pfam" id="PF01546">
    <property type="entry name" value="Peptidase_M20"/>
    <property type="match status" value="1"/>
</dbReference>
<keyword evidence="6" id="KW-0378">Hydrolase</keyword>
<dbReference type="Proteomes" id="UP001329430">
    <property type="component" value="Chromosome 4"/>
</dbReference>
<evidence type="ECO:0000313" key="12">
    <source>
        <dbReference type="EMBL" id="KAK5644380.1"/>
    </source>
</evidence>
<keyword evidence="7 10" id="KW-0862">Zinc</keyword>
<evidence type="ECO:0000256" key="4">
    <source>
        <dbReference type="ARBA" id="ARBA00022490"/>
    </source>
</evidence>
<evidence type="ECO:0000256" key="5">
    <source>
        <dbReference type="ARBA" id="ARBA00022723"/>
    </source>
</evidence>
<dbReference type="InterPro" id="IPR011650">
    <property type="entry name" value="Peptidase_M20_dimer"/>
</dbReference>
<evidence type="ECO:0000256" key="10">
    <source>
        <dbReference type="PIRSR" id="PIRSR036696-2"/>
    </source>
</evidence>
<dbReference type="NCBIfam" id="TIGR01880">
    <property type="entry name" value="Ac-peptdase-euk"/>
    <property type="match status" value="1"/>
</dbReference>
<keyword evidence="5 10" id="KW-0479">Metal-binding</keyword>
<dbReference type="SUPFAM" id="SSF53187">
    <property type="entry name" value="Zn-dependent exopeptidases"/>
    <property type="match status" value="1"/>
</dbReference>
<keyword evidence="4" id="KW-0963">Cytoplasm</keyword>
<dbReference type="AlphaFoldDB" id="A0AAN7V9B3"/>
<feature type="active site" evidence="9">
    <location>
        <position position="85"/>
    </location>
</feature>
<dbReference type="GO" id="GO:0046872">
    <property type="term" value="F:metal ion binding"/>
    <property type="evidence" value="ECO:0007669"/>
    <property type="project" value="UniProtKB-KW"/>
</dbReference>
<dbReference type="PIRSF" id="PIRSF036696">
    <property type="entry name" value="ACY-1"/>
    <property type="match status" value="1"/>
</dbReference>
<feature type="binding site" evidence="10">
    <location>
        <position position="83"/>
    </location>
    <ligand>
        <name>Zn(2+)</name>
        <dbReference type="ChEBI" id="CHEBI:29105"/>
        <label>1</label>
    </ligand>
</feature>
<feature type="binding site" evidence="10">
    <location>
        <position position="178"/>
    </location>
    <ligand>
        <name>Zn(2+)</name>
        <dbReference type="ChEBI" id="CHEBI:29105"/>
        <label>1</label>
    </ligand>
</feature>
<feature type="binding site" evidence="10">
    <location>
        <position position="116"/>
    </location>
    <ligand>
        <name>Zn(2+)</name>
        <dbReference type="ChEBI" id="CHEBI:29105"/>
        <label>2</label>
    </ligand>
</feature>
<accession>A0AAN7V9B3</accession>